<dbReference type="Proteomes" id="UP000494115">
    <property type="component" value="Unassembled WGS sequence"/>
</dbReference>
<protein>
    <recommendedName>
        <fullName evidence="3">DUF1439 domain-containing protein</fullName>
    </recommendedName>
</protein>
<proteinExistence type="predicted"/>
<dbReference type="AlphaFoldDB" id="A0A6S7AYM3"/>
<name>A0A6S7AYM3_9BURK</name>
<evidence type="ECO:0000313" key="2">
    <source>
        <dbReference type="Proteomes" id="UP000494115"/>
    </source>
</evidence>
<dbReference type="InterPro" id="IPR010835">
    <property type="entry name" value="DUF1439"/>
</dbReference>
<keyword evidence="2" id="KW-1185">Reference proteome</keyword>
<organism evidence="1 2">
    <name type="scientific">Pararobbsia alpina</name>
    <dbReference type="NCBI Taxonomy" id="621374"/>
    <lineage>
        <taxon>Bacteria</taxon>
        <taxon>Pseudomonadati</taxon>
        <taxon>Pseudomonadota</taxon>
        <taxon>Betaproteobacteria</taxon>
        <taxon>Burkholderiales</taxon>
        <taxon>Burkholderiaceae</taxon>
        <taxon>Pararobbsia</taxon>
    </lineage>
</organism>
<dbReference type="RefSeq" id="WP_175103995.1">
    <property type="nucleotide sequence ID" value="NZ_CADIKM010000004.1"/>
</dbReference>
<evidence type="ECO:0000313" key="1">
    <source>
        <dbReference type="EMBL" id="CAB3781877.1"/>
    </source>
</evidence>
<accession>A0A6S7AYM3</accession>
<dbReference type="Pfam" id="PF07273">
    <property type="entry name" value="DUF1439"/>
    <property type="match status" value="1"/>
</dbReference>
<reference evidence="1 2" key="1">
    <citation type="submission" date="2020-04" db="EMBL/GenBank/DDBJ databases">
        <authorList>
            <person name="De Canck E."/>
        </authorList>
    </citation>
    <scope>NUCLEOTIDE SEQUENCE [LARGE SCALE GENOMIC DNA]</scope>
    <source>
        <strain evidence="1 2">LMG 28138</strain>
    </source>
</reference>
<dbReference type="Gene3D" id="3.15.10.40">
    <property type="entry name" value="Uncharacterised protein PF07273, DUF1439"/>
    <property type="match status" value="1"/>
</dbReference>
<evidence type="ECO:0008006" key="3">
    <source>
        <dbReference type="Google" id="ProtNLM"/>
    </source>
</evidence>
<dbReference type="EMBL" id="CADIKM010000004">
    <property type="protein sequence ID" value="CAB3781877.1"/>
    <property type="molecule type" value="Genomic_DNA"/>
</dbReference>
<gene>
    <name evidence="1" type="ORF">LMG28138_01378</name>
</gene>
<dbReference type="InterPro" id="IPR006311">
    <property type="entry name" value="TAT_signal"/>
</dbReference>
<dbReference type="PROSITE" id="PS51318">
    <property type="entry name" value="TAT"/>
    <property type="match status" value="1"/>
</dbReference>
<sequence length="211" mass="22928">MARQSAVFRLEGRPSGARRRLLLSLAGLAAAGLAPSLAVPPRAEASPLFPFIPNHYTFTHAQVFEAVARKFPYRRTLAQVFELSLTNPAVGFEPDVNRIAVSADVALVSPFLQQPVNGSMTLNTELIYDAPSRSVRLKSPQVERTAFGASAAEYQQQINAALAVAATQLLDNYPIYTFKPEQLTFAGAQFEPGTITVQRDGIKVEIVQRSG</sequence>